<dbReference type="GO" id="GO:0016787">
    <property type="term" value="F:hydrolase activity"/>
    <property type="evidence" value="ECO:0007669"/>
    <property type="project" value="UniProtKB-KW"/>
</dbReference>
<evidence type="ECO:0000256" key="1">
    <source>
        <dbReference type="SAM" id="SignalP"/>
    </source>
</evidence>
<reference evidence="3" key="1">
    <citation type="journal article" date="2019" name="Int. J. Syst. Evol. Microbiol.">
        <title>The Global Catalogue of Microorganisms (GCM) 10K type strain sequencing project: providing services to taxonomists for standard genome sequencing and annotation.</title>
        <authorList>
            <consortium name="The Broad Institute Genomics Platform"/>
            <consortium name="The Broad Institute Genome Sequencing Center for Infectious Disease"/>
            <person name="Wu L."/>
            <person name="Ma J."/>
        </authorList>
    </citation>
    <scope>NUCLEOTIDE SEQUENCE [LARGE SCALE GENOMIC DNA]</scope>
    <source>
        <strain evidence="3">CGMCC 1.10759</strain>
    </source>
</reference>
<dbReference type="PANTHER" id="PTHR43344">
    <property type="entry name" value="PHOSPHOSERINE PHOSPHATASE"/>
    <property type="match status" value="1"/>
</dbReference>
<gene>
    <name evidence="2" type="ORF">ACFPN2_31295</name>
</gene>
<keyword evidence="2" id="KW-0378">Hydrolase</keyword>
<keyword evidence="3" id="KW-1185">Reference proteome</keyword>
<dbReference type="InterPro" id="IPR050582">
    <property type="entry name" value="HAD-like_SerB"/>
</dbReference>
<dbReference type="Pfam" id="PF12710">
    <property type="entry name" value="HAD"/>
    <property type="match status" value="1"/>
</dbReference>
<name>A0ABV8T1M5_9GAMM</name>
<dbReference type="Gene3D" id="3.40.50.1000">
    <property type="entry name" value="HAD superfamily/HAD-like"/>
    <property type="match status" value="1"/>
</dbReference>
<dbReference type="CDD" id="cd01427">
    <property type="entry name" value="HAD_like"/>
    <property type="match status" value="1"/>
</dbReference>
<evidence type="ECO:0000313" key="2">
    <source>
        <dbReference type="EMBL" id="MFC4313601.1"/>
    </source>
</evidence>
<dbReference type="Proteomes" id="UP001595904">
    <property type="component" value="Unassembled WGS sequence"/>
</dbReference>
<accession>A0ABV8T1M5</accession>
<dbReference type="InterPro" id="IPR023214">
    <property type="entry name" value="HAD_sf"/>
</dbReference>
<dbReference type="SUPFAM" id="SSF56784">
    <property type="entry name" value="HAD-like"/>
    <property type="match status" value="1"/>
</dbReference>
<proteinExistence type="predicted"/>
<comment type="caution">
    <text evidence="2">The sequence shown here is derived from an EMBL/GenBank/DDBJ whole genome shotgun (WGS) entry which is preliminary data.</text>
</comment>
<feature type="chain" id="PRO_5045691850" evidence="1">
    <location>
        <begin position="24"/>
        <end position="331"/>
    </location>
</feature>
<dbReference type="InterPro" id="IPR036412">
    <property type="entry name" value="HAD-like_sf"/>
</dbReference>
<organism evidence="2 3">
    <name type="scientific">Steroidobacter flavus</name>
    <dbReference type="NCBI Taxonomy" id="1842136"/>
    <lineage>
        <taxon>Bacteria</taxon>
        <taxon>Pseudomonadati</taxon>
        <taxon>Pseudomonadota</taxon>
        <taxon>Gammaproteobacteria</taxon>
        <taxon>Steroidobacterales</taxon>
        <taxon>Steroidobacteraceae</taxon>
        <taxon>Steroidobacter</taxon>
    </lineage>
</organism>
<dbReference type="RefSeq" id="WP_380604062.1">
    <property type="nucleotide sequence ID" value="NZ_JBHSDU010000015.1"/>
</dbReference>
<keyword evidence="1" id="KW-0732">Signal</keyword>
<sequence length="331" mass="36673">MHHASTRTLLVAPLIAAAAVASAEPLPSWEDGVSKRAIVEFVARISREDSADYVAPRERIAVFDNDGTLWAEQPIYFQFAFALDRVKTLSSVHPEWRSTAPFKDVLSGDTRALVASGQKGLLQVIAASHSGITTEDFDTIVGSWLATAKHPRFERPYTELAYQPMLELLDYLRSQDFKTFIVSGGGVEFMRVFAEQVYGIPPEQVIGSSAVTKFVAVGTNGKPALIKEPQIDFIDDGPGKPSGIDRFIGRRPILAVGNSDGDLQMLQWTAGGAGPRFVALVHHTDTDREYAYDRDSQVGKLDKALDEAQRQRWLIIDMKHDWRRIFADNGE</sequence>
<protein>
    <submittedName>
        <fullName evidence="2">HAD family hydrolase</fullName>
    </submittedName>
</protein>
<feature type="signal peptide" evidence="1">
    <location>
        <begin position="1"/>
        <end position="23"/>
    </location>
</feature>
<evidence type="ECO:0000313" key="3">
    <source>
        <dbReference type="Proteomes" id="UP001595904"/>
    </source>
</evidence>
<dbReference type="EMBL" id="JBHSDU010000015">
    <property type="protein sequence ID" value="MFC4313601.1"/>
    <property type="molecule type" value="Genomic_DNA"/>
</dbReference>